<dbReference type="InterPro" id="IPR027417">
    <property type="entry name" value="P-loop_NTPase"/>
</dbReference>
<dbReference type="PANTHER" id="PTHR42781:SF4">
    <property type="entry name" value="SPERMIDINE_PUTRESCINE IMPORT ATP-BINDING PROTEIN POTA"/>
    <property type="match status" value="1"/>
</dbReference>
<keyword evidence="5" id="KW-0378">Hydrolase</keyword>
<feature type="domain" description="ABC transporter" evidence="4">
    <location>
        <begin position="2"/>
        <end position="236"/>
    </location>
</feature>
<dbReference type="GO" id="GO:0016887">
    <property type="term" value="F:ATP hydrolysis activity"/>
    <property type="evidence" value="ECO:0007669"/>
    <property type="project" value="InterPro"/>
</dbReference>
<dbReference type="Gene3D" id="3.40.50.300">
    <property type="entry name" value="P-loop containing nucleotide triphosphate hydrolases"/>
    <property type="match status" value="1"/>
</dbReference>
<dbReference type="PANTHER" id="PTHR42781">
    <property type="entry name" value="SPERMIDINE/PUTRESCINE IMPORT ATP-BINDING PROTEIN POTA"/>
    <property type="match status" value="1"/>
</dbReference>
<dbReference type="Pfam" id="PF00005">
    <property type="entry name" value="ABC_tran"/>
    <property type="match status" value="1"/>
</dbReference>
<dbReference type="SUPFAM" id="SSF52540">
    <property type="entry name" value="P-loop containing nucleoside triphosphate hydrolases"/>
    <property type="match status" value="1"/>
</dbReference>
<proteinExistence type="predicted"/>
<dbReference type="SMART" id="SM00382">
    <property type="entry name" value="AAA"/>
    <property type="match status" value="1"/>
</dbReference>
<keyword evidence="1" id="KW-0813">Transport</keyword>
<sequence length="245" mass="26390">MSLRADIHVRLGGFDLDVAFSAPTGEVLALVGPNGAGKSTVLGAIAGLHPLRRGEIVLDGRLLERVATRVRLPPQARDVGVLFQGLALFEHLSALDNVAYGPRARGLDKRSARARARTWLERFAIAELADRRPAQLSGGQAQRVALARALIVEPRMLLLDEPFVALDAFSKLEAREVLRETLRAFSGVSLVVTHELADALALADRLLVIEGGKLIQEGSPAEVMAAPASAHLELMLSEQRADRKP</sequence>
<dbReference type="GO" id="GO:0005524">
    <property type="term" value="F:ATP binding"/>
    <property type="evidence" value="ECO:0007669"/>
    <property type="project" value="UniProtKB-KW"/>
</dbReference>
<evidence type="ECO:0000313" key="6">
    <source>
        <dbReference type="Proteomes" id="UP000237968"/>
    </source>
</evidence>
<dbReference type="RefSeq" id="WP_106392351.1">
    <property type="nucleotide sequence ID" value="NZ_PVNK01000145.1"/>
</dbReference>
<dbReference type="EMBL" id="PVNK01000145">
    <property type="protein sequence ID" value="PRP98505.1"/>
    <property type="molecule type" value="Genomic_DNA"/>
</dbReference>
<dbReference type="InterPro" id="IPR003593">
    <property type="entry name" value="AAA+_ATPase"/>
</dbReference>
<accession>A0A2S9Y073</accession>
<keyword evidence="6" id="KW-1185">Reference proteome</keyword>
<evidence type="ECO:0000256" key="1">
    <source>
        <dbReference type="ARBA" id="ARBA00022448"/>
    </source>
</evidence>
<protein>
    <submittedName>
        <fullName evidence="5">Sulfate/thiosulfate import ATP-binding protein CysA</fullName>
        <ecNumber evidence="5">3.6.3.25</ecNumber>
    </submittedName>
</protein>
<dbReference type="InterPro" id="IPR017871">
    <property type="entry name" value="ABC_transporter-like_CS"/>
</dbReference>
<dbReference type="Proteomes" id="UP000237968">
    <property type="component" value="Unassembled WGS sequence"/>
</dbReference>
<evidence type="ECO:0000259" key="4">
    <source>
        <dbReference type="PROSITE" id="PS50893"/>
    </source>
</evidence>
<dbReference type="InterPro" id="IPR003439">
    <property type="entry name" value="ABC_transporter-like_ATP-bd"/>
</dbReference>
<dbReference type="InterPro" id="IPR050093">
    <property type="entry name" value="ABC_SmlMolc_Importer"/>
</dbReference>
<dbReference type="PROSITE" id="PS50893">
    <property type="entry name" value="ABC_TRANSPORTER_2"/>
    <property type="match status" value="1"/>
</dbReference>
<name>A0A2S9Y073_9BACT</name>
<gene>
    <name evidence="5" type="primary">cysA</name>
    <name evidence="5" type="ORF">ENSA5_29750</name>
</gene>
<dbReference type="EC" id="3.6.3.25" evidence="5"/>
<dbReference type="AlphaFoldDB" id="A0A2S9Y073"/>
<comment type="caution">
    <text evidence="5">The sequence shown here is derived from an EMBL/GenBank/DDBJ whole genome shotgun (WGS) entry which is preliminary data.</text>
</comment>
<organism evidence="5 6">
    <name type="scientific">Enhygromyxa salina</name>
    <dbReference type="NCBI Taxonomy" id="215803"/>
    <lineage>
        <taxon>Bacteria</taxon>
        <taxon>Pseudomonadati</taxon>
        <taxon>Myxococcota</taxon>
        <taxon>Polyangia</taxon>
        <taxon>Nannocystales</taxon>
        <taxon>Nannocystaceae</taxon>
        <taxon>Enhygromyxa</taxon>
    </lineage>
</organism>
<keyword evidence="2" id="KW-0547">Nucleotide-binding</keyword>
<dbReference type="OrthoDB" id="9809450at2"/>
<reference evidence="5 6" key="1">
    <citation type="submission" date="2018-03" db="EMBL/GenBank/DDBJ databases">
        <title>Draft Genome Sequences of the Obligatory Marine Myxobacteria Enhygromyxa salina SWB005.</title>
        <authorList>
            <person name="Poehlein A."/>
            <person name="Moghaddam J.A."/>
            <person name="Harms H."/>
            <person name="Alanjari M."/>
            <person name="Koenig G.M."/>
            <person name="Daniel R."/>
            <person name="Schaeberle T.F."/>
        </authorList>
    </citation>
    <scope>NUCLEOTIDE SEQUENCE [LARGE SCALE GENOMIC DNA]</scope>
    <source>
        <strain evidence="5 6">SWB005</strain>
    </source>
</reference>
<dbReference type="PROSITE" id="PS00211">
    <property type="entry name" value="ABC_TRANSPORTER_1"/>
    <property type="match status" value="1"/>
</dbReference>
<evidence type="ECO:0000256" key="3">
    <source>
        <dbReference type="ARBA" id="ARBA00022840"/>
    </source>
</evidence>
<keyword evidence="3 5" id="KW-0067">ATP-binding</keyword>
<evidence type="ECO:0000313" key="5">
    <source>
        <dbReference type="EMBL" id="PRP98505.1"/>
    </source>
</evidence>
<evidence type="ECO:0000256" key="2">
    <source>
        <dbReference type="ARBA" id="ARBA00022741"/>
    </source>
</evidence>